<evidence type="ECO:0000259" key="5">
    <source>
        <dbReference type="PROSITE" id="PS51352"/>
    </source>
</evidence>
<sequence>MLSFTLRLTYVVILFLGPLTTSAQFAKPVMEFGTAQLSGKVTIPESITKDSVWLFLKVPHPFTGEVRLYKTLLDTSGQFQLKINTETNLSRCAVSTDIDIDNQVSVVVKNGRQNTISLSYGDDRIINSVKTDFNSGFTDEELLQSQKRFEDLIMERSNKPIEPLYNKEFSGFIDHANSVLQRKRTVLDKPPFISEKMKELIFKDYSLAVYYIHVFDYHNEMVLNYRNTNNHKAPDSSEIKTPVRKDYSFLKNLDLNNSMYLYCFSYPVFTQELLNNSTLNIPRIQDTPIREWLVKVKNILGDLTGLDQGLFYDMLVGNAYGMQFELELKPLTVKQVNNIKSYYKNGDLEKILLGRNQEIMKLAMLKEPIVINKTPDVSPEELMKAIISSYKGKTVIVDFWATWCVPCIQAIKDSRDFKKQLTDRGAEFIYITNPTSPKKLWEKHIEGIGGHQYYLTTEEWKNLLESFNFEAIPTYLIFDKNGVLKQQFTGYPGNEEMLKRIETVLNID</sequence>
<dbReference type="PROSITE" id="PS51352">
    <property type="entry name" value="THIOREDOXIN_2"/>
    <property type="match status" value="1"/>
</dbReference>
<comment type="subcellular location">
    <subcellularLocation>
        <location evidence="1">Cell envelope</location>
    </subcellularLocation>
</comment>
<keyword evidence="7" id="KW-1185">Reference proteome</keyword>
<dbReference type="CDD" id="cd02966">
    <property type="entry name" value="TlpA_like_family"/>
    <property type="match status" value="1"/>
</dbReference>
<dbReference type="GO" id="GO:0017004">
    <property type="term" value="P:cytochrome complex assembly"/>
    <property type="evidence" value="ECO:0007669"/>
    <property type="project" value="UniProtKB-KW"/>
</dbReference>
<dbReference type="InterPro" id="IPR013740">
    <property type="entry name" value="Redoxin"/>
</dbReference>
<dbReference type="GO" id="GO:0030313">
    <property type="term" value="C:cell envelope"/>
    <property type="evidence" value="ECO:0007669"/>
    <property type="project" value="UniProtKB-SubCell"/>
</dbReference>
<dbReference type="RefSeq" id="WP_116977972.1">
    <property type="nucleotide sequence ID" value="NZ_QPMM01000012.1"/>
</dbReference>
<organism evidence="6 7">
    <name type="scientific">Chitinophaga silvatica</name>
    <dbReference type="NCBI Taxonomy" id="2282649"/>
    <lineage>
        <taxon>Bacteria</taxon>
        <taxon>Pseudomonadati</taxon>
        <taxon>Bacteroidota</taxon>
        <taxon>Chitinophagia</taxon>
        <taxon>Chitinophagales</taxon>
        <taxon>Chitinophagaceae</taxon>
        <taxon>Chitinophaga</taxon>
    </lineage>
</organism>
<dbReference type="InterPro" id="IPR013766">
    <property type="entry name" value="Thioredoxin_domain"/>
</dbReference>
<dbReference type="GO" id="GO:0016491">
    <property type="term" value="F:oxidoreductase activity"/>
    <property type="evidence" value="ECO:0007669"/>
    <property type="project" value="InterPro"/>
</dbReference>
<dbReference type="PANTHER" id="PTHR42852">
    <property type="entry name" value="THIOL:DISULFIDE INTERCHANGE PROTEIN DSBE"/>
    <property type="match status" value="1"/>
</dbReference>
<dbReference type="InterPro" id="IPR036249">
    <property type="entry name" value="Thioredoxin-like_sf"/>
</dbReference>
<keyword evidence="2" id="KW-0201">Cytochrome c-type biogenesis</keyword>
<name>A0A3E1Y532_9BACT</name>
<dbReference type="SUPFAM" id="SSF52833">
    <property type="entry name" value="Thioredoxin-like"/>
    <property type="match status" value="1"/>
</dbReference>
<evidence type="ECO:0000313" key="6">
    <source>
        <dbReference type="EMBL" id="RFS19784.1"/>
    </source>
</evidence>
<evidence type="ECO:0000256" key="3">
    <source>
        <dbReference type="ARBA" id="ARBA00023157"/>
    </source>
</evidence>
<dbReference type="InterPro" id="IPR050553">
    <property type="entry name" value="Thioredoxin_ResA/DsbE_sf"/>
</dbReference>
<evidence type="ECO:0000256" key="4">
    <source>
        <dbReference type="ARBA" id="ARBA00023284"/>
    </source>
</evidence>
<dbReference type="AlphaFoldDB" id="A0A3E1Y532"/>
<proteinExistence type="predicted"/>
<evidence type="ECO:0000313" key="7">
    <source>
        <dbReference type="Proteomes" id="UP000260644"/>
    </source>
</evidence>
<dbReference type="PANTHER" id="PTHR42852:SF6">
    <property type="entry name" value="THIOL:DISULFIDE INTERCHANGE PROTEIN DSBE"/>
    <property type="match status" value="1"/>
</dbReference>
<dbReference type="EMBL" id="QPMM01000012">
    <property type="protein sequence ID" value="RFS19784.1"/>
    <property type="molecule type" value="Genomic_DNA"/>
</dbReference>
<keyword evidence="4" id="KW-0676">Redox-active center</keyword>
<comment type="caution">
    <text evidence="6">The sequence shown here is derived from an EMBL/GenBank/DDBJ whole genome shotgun (WGS) entry which is preliminary data.</text>
</comment>
<protein>
    <submittedName>
        <fullName evidence="6">TlpA family protein disulfide reductase</fullName>
    </submittedName>
</protein>
<gene>
    <name evidence="6" type="ORF">DVR12_22060</name>
</gene>
<dbReference type="OrthoDB" id="1120316at2"/>
<evidence type="ECO:0000256" key="2">
    <source>
        <dbReference type="ARBA" id="ARBA00022748"/>
    </source>
</evidence>
<dbReference type="Pfam" id="PF08534">
    <property type="entry name" value="Redoxin"/>
    <property type="match status" value="1"/>
</dbReference>
<reference evidence="6 7" key="1">
    <citation type="submission" date="2018-07" db="EMBL/GenBank/DDBJ databases">
        <title>Chitinophaga K2CV101002-2 sp. nov., isolated from a monsoon evergreen broad-leaved forest soil.</title>
        <authorList>
            <person name="Lv Y."/>
        </authorList>
    </citation>
    <scope>NUCLEOTIDE SEQUENCE [LARGE SCALE GENOMIC DNA]</scope>
    <source>
        <strain evidence="6 7">GDMCC 1.1288</strain>
    </source>
</reference>
<dbReference type="Gene3D" id="3.40.30.10">
    <property type="entry name" value="Glutaredoxin"/>
    <property type="match status" value="1"/>
</dbReference>
<dbReference type="Proteomes" id="UP000260644">
    <property type="component" value="Unassembled WGS sequence"/>
</dbReference>
<evidence type="ECO:0000256" key="1">
    <source>
        <dbReference type="ARBA" id="ARBA00004196"/>
    </source>
</evidence>
<accession>A0A3E1Y532</accession>
<feature type="domain" description="Thioredoxin" evidence="5">
    <location>
        <begin position="351"/>
        <end position="506"/>
    </location>
</feature>
<keyword evidence="3" id="KW-1015">Disulfide bond</keyword>